<evidence type="ECO:0000259" key="2">
    <source>
        <dbReference type="Pfam" id="PF06812"/>
    </source>
</evidence>
<name>A0A3G2HV13_9BURK</name>
<dbReference type="OrthoDB" id="1522895at2"/>
<dbReference type="PANTHER" id="PTHR37024">
    <property type="entry name" value="TYPE VI SECRETION SYSTEM DUF2094 AND IMPA-RELATED DOMAIN PROTEIN"/>
    <property type="match status" value="1"/>
</dbReference>
<proteinExistence type="predicted"/>
<dbReference type="InterPro" id="IPR017739">
    <property type="entry name" value="T6SS-assoc_VCA0119"/>
</dbReference>
<dbReference type="InterPro" id="IPR010657">
    <property type="entry name" value="ImpA_N"/>
</dbReference>
<dbReference type="EMBL" id="CP032153">
    <property type="protein sequence ID" value="AYN20980.1"/>
    <property type="molecule type" value="Genomic_DNA"/>
</dbReference>
<dbReference type="AlphaFoldDB" id="A0A3G2HV13"/>
<reference evidence="3 4" key="1">
    <citation type="submission" date="2018-09" db="EMBL/GenBank/DDBJ databases">
        <title>Complete genome sequence of the hydrocarbonoclastic bacterium Alcaligenes aquatilis QD168, isolated from a crude-oil polluted marine sediment of Central Chile.</title>
        <authorList>
            <person name="Duran R.E."/>
            <person name="Barra B."/>
            <person name="Salva-Serra F."/>
            <person name="Mendez V."/>
            <person name="Moore E.R.B."/>
            <person name="Seeger M."/>
        </authorList>
    </citation>
    <scope>NUCLEOTIDE SEQUENCE [LARGE SCALE GENOMIC DNA]</scope>
    <source>
        <strain evidence="3 4">QD168</strain>
    </source>
</reference>
<feature type="region of interest" description="Disordered" evidence="1">
    <location>
        <begin position="181"/>
        <end position="205"/>
    </location>
</feature>
<protein>
    <recommendedName>
        <fullName evidence="2">ImpA N-terminal domain-containing protein</fullName>
    </recommendedName>
</protein>
<dbReference type="PANTHER" id="PTHR37024:SF3">
    <property type="entry name" value="TYPE VI SECRETION SYSTEM PROTEIN TSSA"/>
    <property type="match status" value="1"/>
</dbReference>
<evidence type="ECO:0000313" key="4">
    <source>
        <dbReference type="Proteomes" id="UP000268070"/>
    </source>
</evidence>
<dbReference type="KEGG" id="aaqu:D3M96_10860"/>
<feature type="region of interest" description="Disordered" evidence="1">
    <location>
        <begin position="409"/>
        <end position="430"/>
    </location>
</feature>
<feature type="domain" description="ImpA N-terminal" evidence="2">
    <location>
        <begin position="10"/>
        <end position="121"/>
    </location>
</feature>
<dbReference type="Pfam" id="PF16989">
    <property type="entry name" value="T6SS_VasJ"/>
    <property type="match status" value="1"/>
</dbReference>
<gene>
    <name evidence="3" type="ORF">D3M96_10860</name>
</gene>
<feature type="region of interest" description="Disordered" evidence="1">
    <location>
        <begin position="1"/>
        <end position="23"/>
    </location>
</feature>
<dbReference type="Proteomes" id="UP000268070">
    <property type="component" value="Chromosome"/>
</dbReference>
<evidence type="ECO:0000313" key="3">
    <source>
        <dbReference type="EMBL" id="AYN20980.1"/>
    </source>
</evidence>
<sequence>MLDSQLGVRAISQSQPHGQMPRDSETFASLQLEVGKRVDMHAATPLDWSLVASLATQVLDKEGKDLSAGVWLCAAWLHEYGTRGLAAGLQVIRDLHTVYWDAMSPAAARIRGRRNQVQWLLDECDAVLSEPDWDAEGLDSQQRDEVLALCDELDAFWQAKDDEPPAWWRLGKRLGELLPTAQSEAPVTQTSSETRVPDFPLSEPAQDESAVATQTAAPVLAAKEVAQPVRSEVGSDSASDKTLVIAAATLSDVVAAERYVEQSVATIQESLLTLDDALLATAWLLRLNRQSAWLFLDTLPHAQEGVTRVAPPPVADLAVLERLSEAQDPAAILRFAESRLGRMRFWLDLNRLSYQAAQALPQGQAGAQTILIETQAILQRLPGLERLAFSDGRPFADEQTRAWLTASGTRVTEPTPAAGRAEPPKDTALDGEGLDVFGLTSLVMAAGAEAEAARRLLDGALARLKTGGEQLMRAR</sequence>
<dbReference type="RefSeq" id="WP_094196782.1">
    <property type="nucleotide sequence ID" value="NZ_CP032153.1"/>
</dbReference>
<feature type="compositionally biased region" description="Polar residues" evidence="1">
    <location>
        <begin position="181"/>
        <end position="194"/>
    </location>
</feature>
<accession>A0A3G2HV13</accession>
<dbReference type="Pfam" id="PF06812">
    <property type="entry name" value="ImpA_N"/>
    <property type="match status" value="1"/>
</dbReference>
<organism evidence="3 4">
    <name type="scientific">Alcaligenes aquatilis</name>
    <dbReference type="NCBI Taxonomy" id="323284"/>
    <lineage>
        <taxon>Bacteria</taxon>
        <taxon>Pseudomonadati</taxon>
        <taxon>Pseudomonadota</taxon>
        <taxon>Betaproteobacteria</taxon>
        <taxon>Burkholderiales</taxon>
        <taxon>Alcaligenaceae</taxon>
        <taxon>Alcaligenes</taxon>
    </lineage>
</organism>
<evidence type="ECO:0000256" key="1">
    <source>
        <dbReference type="SAM" id="MobiDB-lite"/>
    </source>
</evidence>